<dbReference type="AlphaFoldDB" id="A0A4Y6U6K9"/>
<gene>
    <name evidence="2" type="ORF">E3E12_00910</name>
</gene>
<reference evidence="2 3" key="1">
    <citation type="submission" date="2019-03" db="EMBL/GenBank/DDBJ databases">
        <title>The complete genome sequence of Swingsia_sp. F3b2 LMG30590(T).</title>
        <authorList>
            <person name="Chua K.-O."/>
            <person name="Chan K.-G."/>
            <person name="See-Too W.-S."/>
        </authorList>
    </citation>
    <scope>NUCLEOTIDE SEQUENCE [LARGE SCALE GENOMIC DNA]</scope>
    <source>
        <strain evidence="2 3">F3b2</strain>
    </source>
</reference>
<feature type="domain" description="Virulence-associated protein E-like" evidence="1">
    <location>
        <begin position="144"/>
        <end position="377"/>
    </location>
</feature>
<dbReference type="RefSeq" id="WP_141442636.1">
    <property type="nucleotide sequence ID" value="NZ_CP038231.1"/>
</dbReference>
<keyword evidence="3" id="KW-1185">Reference proteome</keyword>
<dbReference type="Proteomes" id="UP000318709">
    <property type="component" value="Chromosome"/>
</dbReference>
<dbReference type="KEGG" id="swf:E3E12_00910"/>
<sequence length="468" mass="53029">MSFKDEEVQRRLAEAQSKAEVISLAQVRKREERPSRLQAVLEDSQAHPVTKLAAYMRDAPELQGLFAYNDLTRQFVLTRPLPGLLADDAPTEATFPQPWTVHQVRLLTLYLRQKGLRPGHPDDVRALMTQEAQAHSFNPVQDYLNSLQWDGQSRLEHMFEHVLGLKNPAGMPAESRGESPIPLHYFAEIGRRFMVAAVARAFATLDKPYKFDWMPVLSGGQGIGKSRFGKILFGQWLREDLPANMSDKDAMNALQGCWGVELAELSSLKRSSQESAKSLLSREVDSFRAPYGSHTEDYPRRVSFLGTTNLDFYLTDSTGNRRFLPIPCTQPLNLEWLIANKDQLWAEAMTLWRTNPAFPTWIPDSLKEIIAELHKRYTTSDPLETKVAQILGEADQQTGLSEFRASTTWAGRHDFPGALLLEALGLPLSRRHEMRLGPILKGLGYENSQRRIGSRTTRTWLHKNRSAP</sequence>
<dbReference type="EMBL" id="CP038231">
    <property type="protein sequence ID" value="QDH12993.1"/>
    <property type="molecule type" value="Genomic_DNA"/>
</dbReference>
<evidence type="ECO:0000259" key="1">
    <source>
        <dbReference type="Pfam" id="PF05272"/>
    </source>
</evidence>
<protein>
    <recommendedName>
        <fullName evidence="1">Virulence-associated protein E-like domain-containing protein</fullName>
    </recommendedName>
</protein>
<proteinExistence type="predicted"/>
<dbReference type="InterPro" id="IPR007936">
    <property type="entry name" value="VapE-like_dom"/>
</dbReference>
<dbReference type="OrthoDB" id="9763644at2"/>
<organism evidence="2 3">
    <name type="scientific">Formicincola oecophyllae</name>
    <dbReference type="NCBI Taxonomy" id="2558361"/>
    <lineage>
        <taxon>Bacteria</taxon>
        <taxon>Pseudomonadati</taxon>
        <taxon>Pseudomonadota</taxon>
        <taxon>Alphaproteobacteria</taxon>
        <taxon>Acetobacterales</taxon>
        <taxon>Acetobacteraceae</taxon>
        <taxon>Formicincola</taxon>
    </lineage>
</organism>
<dbReference type="PANTHER" id="PTHR34985:SF1">
    <property type="entry name" value="SLR0554 PROTEIN"/>
    <property type="match status" value="1"/>
</dbReference>
<dbReference type="Pfam" id="PF05272">
    <property type="entry name" value="VapE-like_dom"/>
    <property type="match status" value="1"/>
</dbReference>
<dbReference type="PANTHER" id="PTHR34985">
    <property type="entry name" value="SLR0554 PROTEIN"/>
    <property type="match status" value="1"/>
</dbReference>
<evidence type="ECO:0000313" key="3">
    <source>
        <dbReference type="Proteomes" id="UP000318709"/>
    </source>
</evidence>
<evidence type="ECO:0000313" key="2">
    <source>
        <dbReference type="EMBL" id="QDH12993.1"/>
    </source>
</evidence>
<name>A0A4Y6U6K9_9PROT</name>
<accession>A0A4Y6U6K9</accession>